<dbReference type="EMBL" id="JTJC03000005">
    <property type="protein sequence ID" value="NHC36712.1"/>
    <property type="molecule type" value="Genomic_DNA"/>
</dbReference>
<organism evidence="1 2">
    <name type="scientific">Scytonema millei VB511283</name>
    <dbReference type="NCBI Taxonomy" id="1245923"/>
    <lineage>
        <taxon>Bacteria</taxon>
        <taxon>Bacillati</taxon>
        <taxon>Cyanobacteriota</taxon>
        <taxon>Cyanophyceae</taxon>
        <taxon>Nostocales</taxon>
        <taxon>Scytonemataceae</taxon>
        <taxon>Scytonema</taxon>
    </lineage>
</organism>
<sequence>MTKSFEIALPQAWDNRKPLEAENYALLLDILLNSLPQPCHPASKQQSDRFIS</sequence>
<evidence type="ECO:0000313" key="2">
    <source>
        <dbReference type="Proteomes" id="UP000031532"/>
    </source>
</evidence>
<dbReference type="RefSeq" id="WP_165587737.1">
    <property type="nucleotide sequence ID" value="NZ_JTJC03000005.1"/>
</dbReference>
<protein>
    <submittedName>
        <fullName evidence="1">Uncharacterized protein</fullName>
    </submittedName>
</protein>
<proteinExistence type="predicted"/>
<keyword evidence="2" id="KW-1185">Reference proteome</keyword>
<name>A0A9X5E7J6_9CYAN</name>
<accession>A0A9X5E7J6</accession>
<comment type="caution">
    <text evidence="1">The sequence shown here is derived from an EMBL/GenBank/DDBJ whole genome shotgun (WGS) entry which is preliminary data.</text>
</comment>
<evidence type="ECO:0000313" key="1">
    <source>
        <dbReference type="EMBL" id="NHC36712.1"/>
    </source>
</evidence>
<reference evidence="1 2" key="1">
    <citation type="journal article" date="2015" name="Genome Announc.">
        <title>Draft Genome Sequence of the Terrestrial Cyanobacterium Scytonema millei VB511283, Isolated from Eastern India.</title>
        <authorList>
            <person name="Sen D."/>
            <person name="Chandrababunaidu M.M."/>
            <person name="Singh D."/>
            <person name="Sanghi N."/>
            <person name="Ghorai A."/>
            <person name="Mishra G.P."/>
            <person name="Madduluri M."/>
            <person name="Adhikary S.P."/>
            <person name="Tripathy S."/>
        </authorList>
    </citation>
    <scope>NUCLEOTIDE SEQUENCE [LARGE SCALE GENOMIC DNA]</scope>
    <source>
        <strain evidence="1 2">VB511283</strain>
    </source>
</reference>
<gene>
    <name evidence="1" type="ORF">QH73_0019055</name>
</gene>
<dbReference type="Proteomes" id="UP000031532">
    <property type="component" value="Unassembled WGS sequence"/>
</dbReference>
<dbReference type="AlphaFoldDB" id="A0A9X5E7J6"/>